<dbReference type="InterPro" id="IPR041093">
    <property type="entry name" value="Dis3l2-like_C"/>
</dbReference>
<comment type="subcellular location">
    <subcellularLocation>
        <location evidence="8">Cytoplasm</location>
    </subcellularLocation>
    <subcellularLocation>
        <location evidence="8">Cytoplasm</location>
        <location evidence="8">P-body</location>
    </subcellularLocation>
</comment>
<feature type="binding site" evidence="8">
    <location>
        <position position="821"/>
    </location>
    <ligand>
        <name>Mg(2+)</name>
        <dbReference type="ChEBI" id="CHEBI:18420"/>
    </ligand>
</feature>
<dbReference type="Gene3D" id="2.40.50.140">
    <property type="entry name" value="Nucleic acid-binding proteins"/>
    <property type="match status" value="1"/>
</dbReference>
<dbReference type="EMBL" id="JARKIK010000056">
    <property type="protein sequence ID" value="KAK8732875.1"/>
    <property type="molecule type" value="Genomic_DNA"/>
</dbReference>
<keyword evidence="8" id="KW-0464">Manganese</keyword>
<keyword evidence="2 8" id="KW-0540">Nuclease</keyword>
<keyword evidence="1 8" id="KW-0963">Cytoplasm</keyword>
<keyword evidence="3 8" id="KW-0479">Metal-binding</keyword>
<proteinExistence type="inferred from homology"/>
<evidence type="ECO:0000313" key="12">
    <source>
        <dbReference type="Proteomes" id="UP001445076"/>
    </source>
</evidence>
<gene>
    <name evidence="11" type="ORF">OTU49_006969</name>
</gene>
<feature type="compositionally biased region" description="Basic residues" evidence="9">
    <location>
        <begin position="219"/>
        <end position="238"/>
    </location>
</feature>
<feature type="domain" description="RNB" evidence="10">
    <location>
        <begin position="809"/>
        <end position="1159"/>
    </location>
</feature>
<evidence type="ECO:0000256" key="6">
    <source>
        <dbReference type="ARBA" id="ARBA00022842"/>
    </source>
</evidence>
<evidence type="ECO:0000256" key="4">
    <source>
        <dbReference type="ARBA" id="ARBA00022801"/>
    </source>
</evidence>
<dbReference type="PROSITE" id="PS01175">
    <property type="entry name" value="RIBONUCLEASE_II"/>
    <property type="match status" value="1"/>
</dbReference>
<dbReference type="GO" id="GO:1990074">
    <property type="term" value="P:polyuridylation-dependent mRNA catabolic process"/>
    <property type="evidence" value="ECO:0007669"/>
    <property type="project" value="UniProtKB-UniRule"/>
</dbReference>
<feature type="compositionally biased region" description="Polar residues" evidence="9">
    <location>
        <begin position="244"/>
        <end position="256"/>
    </location>
</feature>
<dbReference type="GO" id="GO:0010587">
    <property type="term" value="P:miRNA catabolic process"/>
    <property type="evidence" value="ECO:0007669"/>
    <property type="project" value="TreeGrafter"/>
</dbReference>
<sequence>MANGEQYNSSSRRTTPPRQTPPRSSGTPSGANTPRHMPTKKSLPVFNSYMSLFQVQEKLKKGEVIEGVLRINPKNYEDAYISAPDGGMDIYIGGVLDRNAALHGDVVAVEIKPPDQWKVLYDILDEYIENHKEKKSVYRLLESNITASVANIASSYNPLSINTNVKHFNKKKKGESLEKTNTEIVKVAKAEDHLEQCDSDVVVEGEMENYEVPPNSAKAVRKKKRRGGRGKKKGRKKSVKEQGGSDSETQDTQSKNAIVPEEAKEQELDNTTLEVVVELHNQDIHIADEILILPSKQDLSGLSHCDSDEDNAKVIVVPPDQLSECELTDDESGCSEILDYDRNREDQSFIQAQWEAFQEEIRKQNDCHQDVCSSDKYQVVAVPSDAKQLNIPFGATDIKKISSIDQLGFIKQEGVNVDHESKSDSVRLKVEEVSSANVVNSVNKDGHYISTVNTMEVYNLNTQSLQGDITFEEKSCKTEKSGVNHEKGTSDREICEQLDNLTLNDCCEEMKDSKNFKSRDQKKKAGGKRNKSVSEKLLSSLPNNTLGTPSSISSVEAGSASLKSCDHVSCKKEHTAGDYPEQKCCKKMTCDFTNNQSMPVGLSHKREKQSSENNSCKFTNKLIDDNKNTQKSKENSGKKILAGQTNIQISEKLDCKELSILQIQQLDKWEKFVQRTAHVVHILDRKHTRMGAGTLKLFGDKNPNFAFFAPNDHRLPRMKIPMRQCPSDFFARHQDYEKRIFLCKIAQWREPKFALGELVRDVGAVGDVEVETEAMLLEHGIDYAEFPDTVLQDLPSLPWSIPLQEMKARTDLRDECIFTIDPSTARDLDDAVSCLPLPSGNYRVGVHIADVSYFIHEGTLLDEVASSRATSIYLVQKVIPMLPRVLCEHLCSLNPGEDRLAFSVVWELSPSGEVLGEWFGRTVIRSCVKLSYEHAQSMIENPDREWSDEEIPQITGPYSSCDISKAVNNLHTIAVKLRKKRFQDGALQLNQVKIAFNLDNETNMPNGFYVYEQKDSNKLIEEFMLLANMAVAHKIYKSFPNLAVLRRHPSPLENPLEGAAHALKAVGINLDISSAGALNKSITRYAGNDKYTIGRLQVITSMCSKPMQFARYFCSGYLTDKLEYKHYALNVPLYTHFTSPIRRYADLMVHRLLAAAVDSDRYGPPSRDSRTVQKVAEHCNDKKQTSKILQELSGELYLSLFIRQVKEMEEEGMVVMVLDRAFDVLVLQLGVIKRVYTDKLPLDKVLYTKSNGIMFLVLIWKAEKDCIPIKQKIGLFSHVRVSLQPVENDALKFQAVLLCPT</sequence>
<evidence type="ECO:0000256" key="2">
    <source>
        <dbReference type="ARBA" id="ARBA00022722"/>
    </source>
</evidence>
<dbReference type="InterPro" id="IPR022966">
    <property type="entry name" value="RNase_II/R_CS"/>
</dbReference>
<comment type="caution">
    <text evidence="11">The sequence shown here is derived from an EMBL/GenBank/DDBJ whole genome shotgun (WGS) entry which is preliminary data.</text>
</comment>
<dbReference type="GO" id="GO:0000956">
    <property type="term" value="P:nuclear-transcribed mRNA catabolic process"/>
    <property type="evidence" value="ECO:0007669"/>
    <property type="project" value="UniProtKB-UniRule"/>
</dbReference>
<name>A0AAW0WPU8_CHEQU</name>
<keyword evidence="4 8" id="KW-0378">Hydrolase</keyword>
<dbReference type="Proteomes" id="UP001445076">
    <property type="component" value="Unassembled WGS sequence"/>
</dbReference>
<organism evidence="11 12">
    <name type="scientific">Cherax quadricarinatus</name>
    <name type="common">Australian red claw crayfish</name>
    <dbReference type="NCBI Taxonomy" id="27406"/>
    <lineage>
        <taxon>Eukaryota</taxon>
        <taxon>Metazoa</taxon>
        <taxon>Ecdysozoa</taxon>
        <taxon>Arthropoda</taxon>
        <taxon>Crustacea</taxon>
        <taxon>Multicrustacea</taxon>
        <taxon>Malacostraca</taxon>
        <taxon>Eumalacostraca</taxon>
        <taxon>Eucarida</taxon>
        <taxon>Decapoda</taxon>
        <taxon>Pleocyemata</taxon>
        <taxon>Astacidea</taxon>
        <taxon>Parastacoidea</taxon>
        <taxon>Parastacidae</taxon>
        <taxon>Cherax</taxon>
    </lineage>
</organism>
<dbReference type="GO" id="GO:0046872">
    <property type="term" value="F:metal ion binding"/>
    <property type="evidence" value="ECO:0007669"/>
    <property type="project" value="UniProtKB-KW"/>
</dbReference>
<dbReference type="SMART" id="SM00955">
    <property type="entry name" value="RNB"/>
    <property type="match status" value="1"/>
</dbReference>
<dbReference type="Pfam" id="PF00773">
    <property type="entry name" value="RNB"/>
    <property type="match status" value="1"/>
</dbReference>
<dbReference type="SUPFAM" id="SSF50249">
    <property type="entry name" value="Nucleic acid-binding proteins"/>
    <property type="match status" value="3"/>
</dbReference>
<keyword evidence="7 8" id="KW-0694">RNA-binding</keyword>
<feature type="region of interest" description="Disordered" evidence="9">
    <location>
        <begin position="205"/>
        <end position="267"/>
    </location>
</feature>
<dbReference type="Gene3D" id="2.40.50.700">
    <property type="match status" value="1"/>
</dbReference>
<dbReference type="GO" id="GO:0000932">
    <property type="term" value="C:P-body"/>
    <property type="evidence" value="ECO:0007669"/>
    <property type="project" value="UniProtKB-SubCell"/>
</dbReference>
<dbReference type="PANTHER" id="PTHR23355:SF9">
    <property type="entry name" value="DIS3-LIKE EXONUCLEASE 2"/>
    <property type="match status" value="1"/>
</dbReference>
<protein>
    <recommendedName>
        <fullName evidence="8">DIS3-like exonuclease 2</fullName>
        <ecNumber evidence="8">3.1.13.-</ecNumber>
    </recommendedName>
</protein>
<evidence type="ECO:0000256" key="7">
    <source>
        <dbReference type="ARBA" id="ARBA00022884"/>
    </source>
</evidence>
<feature type="compositionally biased region" description="Polar residues" evidence="9">
    <location>
        <begin position="540"/>
        <end position="549"/>
    </location>
</feature>
<dbReference type="InterPro" id="IPR012340">
    <property type="entry name" value="NA-bd_OB-fold"/>
</dbReference>
<reference evidence="11 12" key="1">
    <citation type="journal article" date="2024" name="BMC Genomics">
        <title>Genome assembly of redclaw crayfish (Cherax quadricarinatus) provides insights into its immune adaptation and hypoxia tolerance.</title>
        <authorList>
            <person name="Liu Z."/>
            <person name="Zheng J."/>
            <person name="Li H."/>
            <person name="Fang K."/>
            <person name="Wang S."/>
            <person name="He J."/>
            <person name="Zhou D."/>
            <person name="Weng S."/>
            <person name="Chi M."/>
            <person name="Gu Z."/>
            <person name="He J."/>
            <person name="Li F."/>
            <person name="Wang M."/>
        </authorList>
    </citation>
    <scope>NUCLEOTIDE SEQUENCE [LARGE SCALE GENOMIC DNA]</scope>
    <source>
        <strain evidence="11">ZL_2023a</strain>
    </source>
</reference>
<feature type="compositionally biased region" description="Basic residues" evidence="9">
    <location>
        <begin position="520"/>
        <end position="531"/>
    </location>
</feature>
<evidence type="ECO:0000256" key="8">
    <source>
        <dbReference type="HAMAP-Rule" id="MF_03045"/>
    </source>
</evidence>
<feature type="region of interest" description="Disordered" evidence="9">
    <location>
        <begin position="517"/>
        <end position="553"/>
    </location>
</feature>
<dbReference type="GO" id="GO:0008266">
    <property type="term" value="F:poly(U) RNA binding"/>
    <property type="evidence" value="ECO:0007669"/>
    <property type="project" value="UniProtKB-ARBA"/>
</dbReference>
<dbReference type="InterPro" id="IPR041505">
    <property type="entry name" value="Dis3_CSD2"/>
</dbReference>
<dbReference type="InterPro" id="IPR050180">
    <property type="entry name" value="RNR_Ribonuclease"/>
</dbReference>
<comment type="cofactor">
    <cofactor evidence="8">
        <name>Mg(2+)</name>
        <dbReference type="ChEBI" id="CHEBI:18420"/>
    </cofactor>
    <cofactor evidence="8">
        <name>Mn(2+)</name>
        <dbReference type="ChEBI" id="CHEBI:29035"/>
    </cofactor>
</comment>
<dbReference type="GO" id="GO:0000175">
    <property type="term" value="F:3'-5'-RNA exonuclease activity"/>
    <property type="evidence" value="ECO:0007669"/>
    <property type="project" value="UniProtKB-UniRule"/>
</dbReference>
<dbReference type="InterPro" id="IPR028591">
    <property type="entry name" value="DIS3L2"/>
</dbReference>
<keyword evidence="5 8" id="KW-0269">Exonuclease</keyword>
<evidence type="ECO:0000313" key="11">
    <source>
        <dbReference type="EMBL" id="KAK8732875.1"/>
    </source>
</evidence>
<evidence type="ECO:0000256" key="3">
    <source>
        <dbReference type="ARBA" id="ARBA00022723"/>
    </source>
</evidence>
<keyword evidence="12" id="KW-1185">Reference proteome</keyword>
<feature type="region of interest" description="Disordered" evidence="9">
    <location>
        <begin position="1"/>
        <end position="40"/>
    </location>
</feature>
<keyword evidence="6 8" id="KW-0460">Magnesium</keyword>
<dbReference type="InterPro" id="IPR001900">
    <property type="entry name" value="RNase_II/R"/>
</dbReference>
<accession>A0AAW0WPU8</accession>
<feature type="binding site" evidence="8">
    <location>
        <position position="830"/>
    </location>
    <ligand>
        <name>Mg(2+)</name>
        <dbReference type="ChEBI" id="CHEBI:18420"/>
    </ligand>
</feature>
<dbReference type="Gene3D" id="2.40.50.690">
    <property type="match status" value="1"/>
</dbReference>
<evidence type="ECO:0000256" key="1">
    <source>
        <dbReference type="ARBA" id="ARBA00022490"/>
    </source>
</evidence>
<comment type="function">
    <text evidence="8">3'-5'-exoribonuclease that specifically recognizes RNAs polyuridylated at their 3' end and mediates their degradation. Component of an exosome-independent RNA degradation pathway that mediates degradation of cytoplasmic mRNAs that have been deadenylated and subsequently uridylated at their 3'.</text>
</comment>
<feature type="site" description="Important for catalytic activity" evidence="8">
    <location>
        <position position="829"/>
    </location>
</feature>
<feature type="compositionally biased region" description="Low complexity" evidence="9">
    <location>
        <begin position="9"/>
        <end position="29"/>
    </location>
</feature>
<evidence type="ECO:0000256" key="5">
    <source>
        <dbReference type="ARBA" id="ARBA00022839"/>
    </source>
</evidence>
<comment type="similarity">
    <text evidence="8">Belongs to the RNR ribonuclease family. DIS3L2 subfamily.</text>
</comment>
<dbReference type="EC" id="3.1.13.-" evidence="8"/>
<dbReference type="Pfam" id="PF17877">
    <property type="entry name" value="Dis3l2_C_term"/>
    <property type="match status" value="1"/>
</dbReference>
<evidence type="ECO:0000256" key="9">
    <source>
        <dbReference type="SAM" id="MobiDB-lite"/>
    </source>
</evidence>
<evidence type="ECO:0000259" key="10">
    <source>
        <dbReference type="SMART" id="SM00955"/>
    </source>
</evidence>
<dbReference type="HAMAP" id="MF_03045">
    <property type="entry name" value="DIS3L2"/>
    <property type="match status" value="1"/>
</dbReference>
<dbReference type="PANTHER" id="PTHR23355">
    <property type="entry name" value="RIBONUCLEASE"/>
    <property type="match status" value="1"/>
</dbReference>
<dbReference type="Pfam" id="PF17849">
    <property type="entry name" value="OB_Dis3"/>
    <property type="match status" value="1"/>
</dbReference>
<dbReference type="FunFam" id="2.40.50.700:FF:000003">
    <property type="entry name" value="DIS3-like exonuclease 2"/>
    <property type="match status" value="1"/>
</dbReference>